<evidence type="ECO:0000313" key="5">
    <source>
        <dbReference type="EMBL" id="SDX57685.1"/>
    </source>
</evidence>
<organism evidence="5 6">
    <name type="scientific">Allochromatium warmingii</name>
    <name type="common">Chromatium warmingii</name>
    <dbReference type="NCBI Taxonomy" id="61595"/>
    <lineage>
        <taxon>Bacteria</taxon>
        <taxon>Pseudomonadati</taxon>
        <taxon>Pseudomonadota</taxon>
        <taxon>Gammaproteobacteria</taxon>
        <taxon>Chromatiales</taxon>
        <taxon>Chromatiaceae</taxon>
        <taxon>Allochromatium</taxon>
    </lineage>
</organism>
<dbReference type="InterPro" id="IPR013520">
    <property type="entry name" value="Ribonucl_H"/>
</dbReference>
<evidence type="ECO:0000256" key="1">
    <source>
        <dbReference type="ARBA" id="ARBA00022722"/>
    </source>
</evidence>
<evidence type="ECO:0000256" key="3">
    <source>
        <dbReference type="ARBA" id="ARBA00022839"/>
    </source>
</evidence>
<dbReference type="InterPro" id="IPR036397">
    <property type="entry name" value="RNaseH_sf"/>
</dbReference>
<dbReference type="SUPFAM" id="SSF53098">
    <property type="entry name" value="Ribonuclease H-like"/>
    <property type="match status" value="1"/>
</dbReference>
<protein>
    <submittedName>
        <fullName evidence="5">DNA polymerase-3 subunit epsilon</fullName>
    </submittedName>
</protein>
<reference evidence="6" key="1">
    <citation type="submission" date="2016-10" db="EMBL/GenBank/DDBJ databases">
        <authorList>
            <person name="Varghese N."/>
            <person name="Submissions S."/>
        </authorList>
    </citation>
    <scope>NUCLEOTIDE SEQUENCE [LARGE SCALE GENOMIC DNA]</scope>
    <source>
        <strain evidence="6">DSM 173</strain>
    </source>
</reference>
<dbReference type="GO" id="GO:0003676">
    <property type="term" value="F:nucleic acid binding"/>
    <property type="evidence" value="ECO:0007669"/>
    <property type="project" value="InterPro"/>
</dbReference>
<dbReference type="Gene3D" id="3.30.420.10">
    <property type="entry name" value="Ribonuclease H-like superfamily/Ribonuclease H"/>
    <property type="match status" value="1"/>
</dbReference>
<dbReference type="GO" id="GO:0005829">
    <property type="term" value="C:cytosol"/>
    <property type="evidence" value="ECO:0007669"/>
    <property type="project" value="TreeGrafter"/>
</dbReference>
<dbReference type="AlphaFoldDB" id="A0A1H3CU90"/>
<dbReference type="Proteomes" id="UP000198672">
    <property type="component" value="Unassembled WGS sequence"/>
</dbReference>
<dbReference type="PANTHER" id="PTHR30231">
    <property type="entry name" value="DNA POLYMERASE III SUBUNIT EPSILON"/>
    <property type="match status" value="1"/>
</dbReference>
<evidence type="ECO:0000313" key="6">
    <source>
        <dbReference type="Proteomes" id="UP000198672"/>
    </source>
</evidence>
<accession>A0A1H3CU90</accession>
<sequence length="224" mass="25111">MLLTDWPRRWHHHRAPPGPLRDYLAQPLPHPSTNYRDVDYLALDLETTGLDHHHDLILSVGYVALHGPEIDLSTARHHLVRIDRSIPEASAVIHQITDDQAATGRELIAVLGDTLAALSGRVLIAHHASIEQGFLSNACKRCWGRGLPLRIVDTQTLAHRTFERRQIPFKSGDLRLHALTTRYNLPRHSAHNALSDALAAAELFLAQAAYRDDGKRLNLSEFLS</sequence>
<proteinExistence type="predicted"/>
<keyword evidence="1" id="KW-0540">Nuclease</keyword>
<dbReference type="GO" id="GO:0008408">
    <property type="term" value="F:3'-5' exonuclease activity"/>
    <property type="evidence" value="ECO:0007669"/>
    <property type="project" value="TreeGrafter"/>
</dbReference>
<dbReference type="Pfam" id="PF00929">
    <property type="entry name" value="RNase_T"/>
    <property type="match status" value="1"/>
</dbReference>
<evidence type="ECO:0000256" key="2">
    <source>
        <dbReference type="ARBA" id="ARBA00022801"/>
    </source>
</evidence>
<gene>
    <name evidence="5" type="ORF">SAMN05421644_10713</name>
</gene>
<dbReference type="OrthoDB" id="5497329at2"/>
<keyword evidence="2" id="KW-0378">Hydrolase</keyword>
<keyword evidence="6" id="KW-1185">Reference proteome</keyword>
<dbReference type="SMART" id="SM00479">
    <property type="entry name" value="EXOIII"/>
    <property type="match status" value="1"/>
</dbReference>
<feature type="domain" description="Exonuclease" evidence="4">
    <location>
        <begin position="39"/>
        <end position="213"/>
    </location>
</feature>
<dbReference type="GO" id="GO:0006259">
    <property type="term" value="P:DNA metabolic process"/>
    <property type="evidence" value="ECO:0007669"/>
    <property type="project" value="UniProtKB-ARBA"/>
</dbReference>
<dbReference type="STRING" id="61595.SAMN05421644_10713"/>
<evidence type="ECO:0000259" key="4">
    <source>
        <dbReference type="SMART" id="SM00479"/>
    </source>
</evidence>
<dbReference type="EMBL" id="FNOW01000007">
    <property type="protein sequence ID" value="SDX57685.1"/>
    <property type="molecule type" value="Genomic_DNA"/>
</dbReference>
<keyword evidence="3" id="KW-0269">Exonuclease</keyword>
<dbReference type="CDD" id="cd06127">
    <property type="entry name" value="DEDDh"/>
    <property type="match status" value="1"/>
</dbReference>
<dbReference type="RefSeq" id="WP_091332377.1">
    <property type="nucleotide sequence ID" value="NZ_FNOW01000007.1"/>
</dbReference>
<name>A0A1H3CU90_ALLWA</name>
<dbReference type="PANTHER" id="PTHR30231:SF4">
    <property type="entry name" value="PROTEIN NEN2"/>
    <property type="match status" value="1"/>
</dbReference>
<dbReference type="InterPro" id="IPR012337">
    <property type="entry name" value="RNaseH-like_sf"/>
</dbReference>